<organism evidence="2 3">
    <name type="scientific">Elongatibacter sediminis</name>
    <dbReference type="NCBI Taxonomy" id="3119006"/>
    <lineage>
        <taxon>Bacteria</taxon>
        <taxon>Pseudomonadati</taxon>
        <taxon>Pseudomonadota</taxon>
        <taxon>Gammaproteobacteria</taxon>
        <taxon>Chromatiales</taxon>
        <taxon>Wenzhouxiangellaceae</taxon>
        <taxon>Elongatibacter</taxon>
    </lineage>
</organism>
<dbReference type="RefSeq" id="WP_354694422.1">
    <property type="nucleotide sequence ID" value="NZ_JAZHOG010000003.1"/>
</dbReference>
<evidence type="ECO:0000256" key="1">
    <source>
        <dbReference type="SAM" id="SignalP"/>
    </source>
</evidence>
<feature type="chain" id="PRO_5043813204" description="DUF1579 domain-containing protein" evidence="1">
    <location>
        <begin position="18"/>
        <end position="174"/>
    </location>
</feature>
<feature type="signal peptide" evidence="1">
    <location>
        <begin position="1"/>
        <end position="17"/>
    </location>
</feature>
<accession>A0AAW9RE59</accession>
<comment type="caution">
    <text evidence="2">The sequence shown here is derived from an EMBL/GenBank/DDBJ whole genome shotgun (WGS) entry which is preliminary data.</text>
</comment>
<sequence length="174" mass="18952">MRFLIVLLLCIPTLTHAQDEDAPPPPPPCSDPAYRQFDFWIGEWNVTSNGQPAGTNRIRKIHGGCALEENWQGAGAGGISGSSFNIYDQANERWHQTWVDAGGTLLQIDGGLNGGAMVMSGERPSPDGSGRSTHRITWTPNPDGTVRQLWEASRDGQTWSVLFDGLYTRVASGE</sequence>
<evidence type="ECO:0000313" key="3">
    <source>
        <dbReference type="Proteomes" id="UP001359886"/>
    </source>
</evidence>
<keyword evidence="1" id="KW-0732">Signal</keyword>
<reference evidence="2 3" key="1">
    <citation type="submission" date="2024-02" db="EMBL/GenBank/DDBJ databases">
        <title>A novel Wenzhouxiangellaceae bacterium, isolated from coastal sediments.</title>
        <authorList>
            <person name="Du Z.-J."/>
            <person name="Ye Y.-Q."/>
            <person name="Zhang X.-Y."/>
        </authorList>
    </citation>
    <scope>NUCLEOTIDE SEQUENCE [LARGE SCALE GENOMIC DNA]</scope>
    <source>
        <strain evidence="2 3">CH-27</strain>
    </source>
</reference>
<name>A0AAW9RE59_9GAMM</name>
<dbReference type="AlphaFoldDB" id="A0AAW9RE59"/>
<evidence type="ECO:0008006" key="4">
    <source>
        <dbReference type="Google" id="ProtNLM"/>
    </source>
</evidence>
<dbReference type="Proteomes" id="UP001359886">
    <property type="component" value="Unassembled WGS sequence"/>
</dbReference>
<dbReference type="EMBL" id="JAZHOG010000003">
    <property type="protein sequence ID" value="MEJ8567105.1"/>
    <property type="molecule type" value="Genomic_DNA"/>
</dbReference>
<gene>
    <name evidence="2" type="ORF">V3330_05660</name>
</gene>
<keyword evidence="3" id="KW-1185">Reference proteome</keyword>
<proteinExistence type="predicted"/>
<protein>
    <recommendedName>
        <fullName evidence="4">DUF1579 domain-containing protein</fullName>
    </recommendedName>
</protein>
<evidence type="ECO:0000313" key="2">
    <source>
        <dbReference type="EMBL" id="MEJ8567105.1"/>
    </source>
</evidence>